<proteinExistence type="predicted"/>
<sequence length="85" mass="9264">MVHSGSRSLCTDDQRDRWWWHDVNRRLSQYANWFTIPSSAMKRTRSMKLDDVCAVGGGKCTKGAPEYAIDTATGVGGGIACIGGV</sequence>
<gene>
    <name evidence="1" type="ORF">CRG98_029688</name>
</gene>
<name>A0A2I0J0Y9_PUNGR</name>
<dbReference type="Proteomes" id="UP000233551">
    <property type="component" value="Unassembled WGS sequence"/>
</dbReference>
<reference evidence="1 2" key="1">
    <citation type="submission" date="2017-11" db="EMBL/GenBank/DDBJ databases">
        <title>De-novo sequencing of pomegranate (Punica granatum L.) genome.</title>
        <authorList>
            <person name="Akparov Z."/>
            <person name="Amiraslanov A."/>
            <person name="Hajiyeva S."/>
            <person name="Abbasov M."/>
            <person name="Kaur K."/>
            <person name="Hamwieh A."/>
            <person name="Solovyev V."/>
            <person name="Salamov A."/>
            <person name="Braich B."/>
            <person name="Kosarev P."/>
            <person name="Mahmoud A."/>
            <person name="Hajiyev E."/>
            <person name="Babayeva S."/>
            <person name="Izzatullayeva V."/>
            <person name="Mammadov A."/>
            <person name="Mammadov A."/>
            <person name="Sharifova S."/>
            <person name="Ojaghi J."/>
            <person name="Eynullazada K."/>
            <person name="Bayramov B."/>
            <person name="Abdulazimova A."/>
            <person name="Shahmuradov I."/>
        </authorList>
    </citation>
    <scope>NUCLEOTIDE SEQUENCE [LARGE SCALE GENOMIC DNA]</scope>
    <source>
        <strain evidence="2">cv. AG2017</strain>
        <tissue evidence="1">Leaf</tissue>
    </source>
</reference>
<evidence type="ECO:0000313" key="1">
    <source>
        <dbReference type="EMBL" id="PKI49904.1"/>
    </source>
</evidence>
<keyword evidence="2" id="KW-1185">Reference proteome</keyword>
<accession>A0A2I0J0Y9</accession>
<evidence type="ECO:0000313" key="2">
    <source>
        <dbReference type="Proteomes" id="UP000233551"/>
    </source>
</evidence>
<protein>
    <submittedName>
        <fullName evidence="1">Uncharacterized protein</fullName>
    </submittedName>
</protein>
<comment type="caution">
    <text evidence="1">The sequence shown here is derived from an EMBL/GenBank/DDBJ whole genome shotgun (WGS) entry which is preliminary data.</text>
</comment>
<organism evidence="1 2">
    <name type="scientific">Punica granatum</name>
    <name type="common">Pomegranate</name>
    <dbReference type="NCBI Taxonomy" id="22663"/>
    <lineage>
        <taxon>Eukaryota</taxon>
        <taxon>Viridiplantae</taxon>
        <taxon>Streptophyta</taxon>
        <taxon>Embryophyta</taxon>
        <taxon>Tracheophyta</taxon>
        <taxon>Spermatophyta</taxon>
        <taxon>Magnoliopsida</taxon>
        <taxon>eudicotyledons</taxon>
        <taxon>Gunneridae</taxon>
        <taxon>Pentapetalae</taxon>
        <taxon>rosids</taxon>
        <taxon>malvids</taxon>
        <taxon>Myrtales</taxon>
        <taxon>Lythraceae</taxon>
        <taxon>Punica</taxon>
    </lineage>
</organism>
<dbReference type="AlphaFoldDB" id="A0A2I0J0Y9"/>
<dbReference type="EMBL" id="PGOL01002175">
    <property type="protein sequence ID" value="PKI49904.1"/>
    <property type="molecule type" value="Genomic_DNA"/>
</dbReference>